<reference evidence="3" key="1">
    <citation type="submission" date="2022-11" db="UniProtKB">
        <authorList>
            <consortium name="WormBaseParasite"/>
        </authorList>
    </citation>
    <scope>IDENTIFICATION</scope>
</reference>
<keyword evidence="1" id="KW-0472">Membrane</keyword>
<sequence>MHHQLILFIFIIISFGSIVCVGFTLEPFKNGSNWLLMGVLWSLMMAMCKIYIWMTHLLNDAFRPFQLATIVGHFGGATKIEYNLFETKKYFEEQFNKLKCNNVSSNLNLNESILIYRTIWPNNDIDKETLQIVDDLLAMCLNFQQPGLYKHLRAFFHSNQINEAILMLEKRHSKTKLAKNVMEIKKQIDRIRGRNDIDFKNVTIFNVMMKKLSVKLRKTMNN</sequence>
<accession>A0A914IF78</accession>
<evidence type="ECO:0000313" key="2">
    <source>
        <dbReference type="Proteomes" id="UP000887572"/>
    </source>
</evidence>
<keyword evidence="1" id="KW-1133">Transmembrane helix</keyword>
<keyword evidence="2" id="KW-1185">Reference proteome</keyword>
<feature type="transmembrane region" description="Helical" evidence="1">
    <location>
        <begin position="34"/>
        <end position="54"/>
    </location>
</feature>
<name>A0A914IF78_GLORO</name>
<feature type="transmembrane region" description="Helical" evidence="1">
    <location>
        <begin position="6"/>
        <end position="25"/>
    </location>
</feature>
<protein>
    <submittedName>
        <fullName evidence="3">Uncharacterized protein</fullName>
    </submittedName>
</protein>
<evidence type="ECO:0000313" key="3">
    <source>
        <dbReference type="WBParaSite" id="Gr19_v10_g9336.t2"/>
    </source>
</evidence>
<keyword evidence="1" id="KW-0812">Transmembrane</keyword>
<evidence type="ECO:0000256" key="1">
    <source>
        <dbReference type="SAM" id="Phobius"/>
    </source>
</evidence>
<dbReference type="WBParaSite" id="Gr19_v10_g9336.t2">
    <property type="protein sequence ID" value="Gr19_v10_g9336.t2"/>
    <property type="gene ID" value="Gr19_v10_g9336"/>
</dbReference>
<dbReference type="Proteomes" id="UP000887572">
    <property type="component" value="Unplaced"/>
</dbReference>
<proteinExistence type="predicted"/>
<organism evidence="2 3">
    <name type="scientific">Globodera rostochiensis</name>
    <name type="common">Golden nematode worm</name>
    <name type="synonym">Heterodera rostochiensis</name>
    <dbReference type="NCBI Taxonomy" id="31243"/>
    <lineage>
        <taxon>Eukaryota</taxon>
        <taxon>Metazoa</taxon>
        <taxon>Ecdysozoa</taxon>
        <taxon>Nematoda</taxon>
        <taxon>Chromadorea</taxon>
        <taxon>Rhabditida</taxon>
        <taxon>Tylenchina</taxon>
        <taxon>Tylenchomorpha</taxon>
        <taxon>Tylenchoidea</taxon>
        <taxon>Heteroderidae</taxon>
        <taxon>Heteroderinae</taxon>
        <taxon>Globodera</taxon>
    </lineage>
</organism>
<dbReference type="AlphaFoldDB" id="A0A914IF78"/>